<keyword evidence="5" id="KW-1185">Reference proteome</keyword>
<keyword evidence="1" id="KW-1015">Disulfide bond</keyword>
<feature type="domain" description="Peptidase S1" evidence="3">
    <location>
        <begin position="57"/>
        <end position="295"/>
    </location>
</feature>
<reference evidence="4" key="1">
    <citation type="submission" date="2025-08" db="UniProtKB">
        <authorList>
            <consortium name="Ensembl"/>
        </authorList>
    </citation>
    <scope>IDENTIFICATION</scope>
</reference>
<dbReference type="Pfam" id="PF00089">
    <property type="entry name" value="Trypsin"/>
    <property type="match status" value="1"/>
</dbReference>
<evidence type="ECO:0000313" key="4">
    <source>
        <dbReference type="Ensembl" id="ENSPCEP00000018901.1"/>
    </source>
</evidence>
<dbReference type="InterPro" id="IPR043504">
    <property type="entry name" value="Peptidase_S1_PA_chymotrypsin"/>
</dbReference>
<dbReference type="PANTHER" id="PTHR24253">
    <property type="entry name" value="TRANSMEMBRANE PROTEASE SERINE"/>
    <property type="match status" value="1"/>
</dbReference>
<proteinExistence type="predicted"/>
<evidence type="ECO:0000259" key="3">
    <source>
        <dbReference type="PROSITE" id="PS50240"/>
    </source>
</evidence>
<dbReference type="GO" id="GO:0004252">
    <property type="term" value="F:serine-type endopeptidase activity"/>
    <property type="evidence" value="ECO:0007669"/>
    <property type="project" value="InterPro"/>
</dbReference>
<dbReference type="Ensembl" id="ENSPCET00000019537.1">
    <property type="protein sequence ID" value="ENSPCEP00000018901.1"/>
    <property type="gene ID" value="ENSPCEG00000014173.1"/>
</dbReference>
<protein>
    <recommendedName>
        <fullName evidence="3">Peptidase S1 domain-containing protein</fullName>
    </recommendedName>
</protein>
<keyword evidence="2" id="KW-0645">Protease</keyword>
<dbReference type="SUPFAM" id="SSF50494">
    <property type="entry name" value="Trypsin-like serine proteases"/>
    <property type="match status" value="1"/>
</dbReference>
<evidence type="ECO:0000313" key="5">
    <source>
        <dbReference type="Proteomes" id="UP000694393"/>
    </source>
</evidence>
<dbReference type="InterPro" id="IPR009003">
    <property type="entry name" value="Peptidase_S1_PA"/>
</dbReference>
<dbReference type="PROSITE" id="PS00134">
    <property type="entry name" value="TRYPSIN_HIS"/>
    <property type="match status" value="1"/>
</dbReference>
<dbReference type="Proteomes" id="UP000694393">
    <property type="component" value="Unplaced"/>
</dbReference>
<evidence type="ECO:0000256" key="1">
    <source>
        <dbReference type="ARBA" id="ARBA00023157"/>
    </source>
</evidence>
<dbReference type="CDD" id="cd00190">
    <property type="entry name" value="Tryp_SPc"/>
    <property type="match status" value="1"/>
</dbReference>
<keyword evidence="2" id="KW-0378">Hydrolase</keyword>
<keyword evidence="2" id="KW-0720">Serine protease</keyword>
<accession>A0A8C8SFM2</accession>
<reference evidence="4" key="2">
    <citation type="submission" date="2025-09" db="UniProtKB">
        <authorList>
            <consortium name="Ensembl"/>
        </authorList>
    </citation>
    <scope>IDENTIFICATION</scope>
</reference>
<dbReference type="AlphaFoldDB" id="A0A8C8SFM2"/>
<dbReference type="GO" id="GO:0006508">
    <property type="term" value="P:proteolysis"/>
    <property type="evidence" value="ECO:0007669"/>
    <property type="project" value="UniProtKB-KW"/>
</dbReference>
<dbReference type="FunFam" id="2.40.10.10:FF:000039">
    <property type="entry name" value="Brain-specific serine protease 4"/>
    <property type="match status" value="1"/>
</dbReference>
<name>A0A8C8SFM2_9SAUR</name>
<dbReference type="InterPro" id="IPR001254">
    <property type="entry name" value="Trypsin_dom"/>
</dbReference>
<evidence type="ECO:0000256" key="2">
    <source>
        <dbReference type="RuleBase" id="RU363034"/>
    </source>
</evidence>
<dbReference type="PROSITE" id="PS00135">
    <property type="entry name" value="TRYPSIN_SER"/>
    <property type="match status" value="1"/>
</dbReference>
<dbReference type="SMART" id="SM00020">
    <property type="entry name" value="Tryp_SPc"/>
    <property type="match status" value="1"/>
</dbReference>
<dbReference type="PANTHER" id="PTHR24253:SF119">
    <property type="entry name" value="SERINE PROTEASE 27"/>
    <property type="match status" value="1"/>
</dbReference>
<dbReference type="InterPro" id="IPR001314">
    <property type="entry name" value="Peptidase_S1A"/>
</dbReference>
<dbReference type="PRINTS" id="PR00722">
    <property type="entry name" value="CHYMOTRYPSIN"/>
</dbReference>
<dbReference type="InterPro" id="IPR018114">
    <property type="entry name" value="TRYPSIN_HIS"/>
</dbReference>
<sequence>CKNQGASSLPQRGLGVHYVGCIATHHRSTRVCHVPSLCQSSHPLPAVCGQARPQNRIVGGEDAPLGAWPWQVSLQYENRHVCGGTLINSEWVLSAAHCFPRHAELSRYRVILGSRQLLNPEPGSLRLPLSRALGHALYSGEGSSGDIALAQLGRPVTFTPQVLPACLPDAGIHFPAGTLCWVTGWGSPQEGDQLPAPMTLQQLQVPLIDTLPCDALYQRRGSGRVIQDDMVCAGYAEGRRDACQGDSGGPLVCQKAGLWFVAGIISWGEGCALPSRPGVYIRVSAYLGWIRQHMPNATFGVVNITAYSPPRGRAPSPAPAALLLATCLLSVL</sequence>
<organism evidence="4 5">
    <name type="scientific">Pelusios castaneus</name>
    <name type="common">West African mud turtle</name>
    <dbReference type="NCBI Taxonomy" id="367368"/>
    <lineage>
        <taxon>Eukaryota</taxon>
        <taxon>Metazoa</taxon>
        <taxon>Chordata</taxon>
        <taxon>Craniata</taxon>
        <taxon>Vertebrata</taxon>
        <taxon>Euteleostomi</taxon>
        <taxon>Archelosauria</taxon>
        <taxon>Testudinata</taxon>
        <taxon>Testudines</taxon>
        <taxon>Pleurodira</taxon>
        <taxon>Pelomedusidae</taxon>
        <taxon>Pelusios</taxon>
    </lineage>
</organism>
<dbReference type="InterPro" id="IPR033116">
    <property type="entry name" value="TRYPSIN_SER"/>
</dbReference>
<dbReference type="Gene3D" id="2.40.10.10">
    <property type="entry name" value="Trypsin-like serine proteases"/>
    <property type="match status" value="1"/>
</dbReference>
<dbReference type="PROSITE" id="PS50240">
    <property type="entry name" value="TRYPSIN_DOM"/>
    <property type="match status" value="1"/>
</dbReference>